<gene>
    <name evidence="3" type="ORF">ERS852481_02338</name>
    <name evidence="2" type="ORF">ERS852574_02715</name>
    <name evidence="4" type="ORF">HUU93_03955</name>
</gene>
<organism evidence="2 6">
    <name type="scientific">Coprococcus comes</name>
    <dbReference type="NCBI Taxonomy" id="410072"/>
    <lineage>
        <taxon>Bacteria</taxon>
        <taxon>Bacillati</taxon>
        <taxon>Bacillota</taxon>
        <taxon>Clostridia</taxon>
        <taxon>Lachnospirales</taxon>
        <taxon>Lachnospiraceae</taxon>
        <taxon>Coprococcus</taxon>
    </lineage>
</organism>
<feature type="region of interest" description="Disordered" evidence="1">
    <location>
        <begin position="1"/>
        <end position="22"/>
    </location>
</feature>
<reference evidence="4 7" key="3">
    <citation type="submission" date="2020-07" db="EMBL/GenBank/DDBJ databases">
        <title>Bacterial metabolism rescues the inhibition of intestinal drug absorption by food and drug additives.</title>
        <authorList>
            <person name="Zou L."/>
            <person name="Spanogiannopoulos P."/>
            <person name="Chien H.-C."/>
            <person name="Pieper L.M."/>
            <person name="Cai W."/>
            <person name="Khuri N."/>
            <person name="Pottel J."/>
            <person name="Vora B."/>
            <person name="Ni Z."/>
            <person name="Tsakalozou E."/>
            <person name="Zhang W."/>
            <person name="Shoichet B.K."/>
            <person name="Giacomini K.M."/>
            <person name="Turnbaugh P.J."/>
        </authorList>
    </citation>
    <scope>NUCLEOTIDE SEQUENCE [LARGE SCALE GENOMIC DNA]</scope>
    <source>
        <strain evidence="4 7">F22</strain>
    </source>
</reference>
<feature type="compositionally biased region" description="Basic and acidic residues" evidence="1">
    <location>
        <begin position="8"/>
        <end position="22"/>
    </location>
</feature>
<reference evidence="4 7" key="2">
    <citation type="submission" date="2020-04" db="EMBL/GenBank/DDBJ databases">
        <authorList>
            <person name="Pieper L."/>
        </authorList>
    </citation>
    <scope>NUCLEOTIDE SEQUENCE [LARGE SCALE GENOMIC DNA]</scope>
    <source>
        <strain evidence="4 7">F22</strain>
    </source>
</reference>
<evidence type="ECO:0000313" key="7">
    <source>
        <dbReference type="Proteomes" id="UP000554488"/>
    </source>
</evidence>
<dbReference type="EMBL" id="CYZK01000017">
    <property type="protein sequence ID" value="CUO55568.1"/>
    <property type="molecule type" value="Genomic_DNA"/>
</dbReference>
<dbReference type="Proteomes" id="UP000095727">
    <property type="component" value="Unassembled WGS sequence"/>
</dbReference>
<dbReference type="RefSeq" id="WP_055158003.1">
    <property type="nucleotide sequence ID" value="NZ_CYXR01000024.1"/>
</dbReference>
<evidence type="ECO:0000256" key="1">
    <source>
        <dbReference type="SAM" id="MobiDB-lite"/>
    </source>
</evidence>
<dbReference type="EMBL" id="JABWDC010000010">
    <property type="protein sequence ID" value="NUN85764.1"/>
    <property type="molecule type" value="Genomic_DNA"/>
</dbReference>
<name>A0A173U7V7_9FIRM</name>
<dbReference type="AlphaFoldDB" id="A0A173U7V7"/>
<proteinExistence type="predicted"/>
<accession>A0A173U7V7</accession>
<dbReference type="Proteomes" id="UP000554488">
    <property type="component" value="Unassembled WGS sequence"/>
</dbReference>
<evidence type="ECO:0000313" key="2">
    <source>
        <dbReference type="EMBL" id="CUN10426.1"/>
    </source>
</evidence>
<sequence>MSSSRQIDNPKDPRTDEKPVFSKELVQEDLKDEFKAGSNSEWAADSQDELEDWIEEQGIQLRY</sequence>
<reference evidence="5 6" key="1">
    <citation type="submission" date="2015-09" db="EMBL/GenBank/DDBJ databases">
        <authorList>
            <consortium name="Pathogen Informatics"/>
        </authorList>
    </citation>
    <scope>NUCLEOTIDE SEQUENCE [LARGE SCALE GENOMIC DNA]</scope>
    <source>
        <strain evidence="3 5">2789STDY5834866</strain>
        <strain evidence="2 6">2789STDY5834962</strain>
    </source>
</reference>
<evidence type="ECO:0000313" key="6">
    <source>
        <dbReference type="Proteomes" id="UP000095727"/>
    </source>
</evidence>
<dbReference type="EMBL" id="CYXR01000024">
    <property type="protein sequence ID" value="CUN10426.1"/>
    <property type="molecule type" value="Genomic_DNA"/>
</dbReference>
<dbReference type="PaxDb" id="410072-ERS852525_02756"/>
<evidence type="ECO:0000313" key="3">
    <source>
        <dbReference type="EMBL" id="CUO55568.1"/>
    </source>
</evidence>
<dbReference type="Proteomes" id="UP000095362">
    <property type="component" value="Unassembled WGS sequence"/>
</dbReference>
<evidence type="ECO:0000313" key="5">
    <source>
        <dbReference type="Proteomes" id="UP000095362"/>
    </source>
</evidence>
<protein>
    <submittedName>
        <fullName evidence="2">Uncharacterized protein</fullName>
    </submittedName>
</protein>
<evidence type="ECO:0000313" key="4">
    <source>
        <dbReference type="EMBL" id="NUN85764.1"/>
    </source>
</evidence>